<dbReference type="AlphaFoldDB" id="A0AAE0YFP0"/>
<dbReference type="Pfam" id="PF00001">
    <property type="entry name" value="7tm_1"/>
    <property type="match status" value="1"/>
</dbReference>
<keyword evidence="3 5" id="KW-1133">Transmembrane helix</keyword>
<dbReference type="GO" id="GO:0016020">
    <property type="term" value="C:membrane"/>
    <property type="evidence" value="ECO:0007669"/>
    <property type="project" value="UniProtKB-SubCell"/>
</dbReference>
<dbReference type="InterPro" id="IPR000276">
    <property type="entry name" value="GPCR_Rhodpsn"/>
</dbReference>
<evidence type="ECO:0000256" key="3">
    <source>
        <dbReference type="ARBA" id="ARBA00022989"/>
    </source>
</evidence>
<keyword evidence="7" id="KW-1185">Reference proteome</keyword>
<evidence type="ECO:0000256" key="2">
    <source>
        <dbReference type="ARBA" id="ARBA00022692"/>
    </source>
</evidence>
<reference evidence="6" key="1">
    <citation type="journal article" date="2023" name="G3 (Bethesda)">
        <title>A reference genome for the long-term kleptoplast-retaining sea slug Elysia crispata morphotype clarki.</title>
        <authorList>
            <person name="Eastman K.E."/>
            <person name="Pendleton A.L."/>
            <person name="Shaikh M.A."/>
            <person name="Suttiyut T."/>
            <person name="Ogas R."/>
            <person name="Tomko P."/>
            <person name="Gavelis G."/>
            <person name="Widhalm J.R."/>
            <person name="Wisecaver J.H."/>
        </authorList>
    </citation>
    <scope>NUCLEOTIDE SEQUENCE</scope>
    <source>
        <strain evidence="6">ECLA1</strain>
    </source>
</reference>
<dbReference type="Gene3D" id="1.20.1070.10">
    <property type="entry name" value="Rhodopsin 7-helix transmembrane proteins"/>
    <property type="match status" value="1"/>
</dbReference>
<organism evidence="6 7">
    <name type="scientific">Elysia crispata</name>
    <name type="common">lettuce slug</name>
    <dbReference type="NCBI Taxonomy" id="231223"/>
    <lineage>
        <taxon>Eukaryota</taxon>
        <taxon>Metazoa</taxon>
        <taxon>Spiralia</taxon>
        <taxon>Lophotrochozoa</taxon>
        <taxon>Mollusca</taxon>
        <taxon>Gastropoda</taxon>
        <taxon>Heterobranchia</taxon>
        <taxon>Euthyneura</taxon>
        <taxon>Panpulmonata</taxon>
        <taxon>Sacoglossa</taxon>
        <taxon>Placobranchoidea</taxon>
        <taxon>Plakobranchidae</taxon>
        <taxon>Elysia</taxon>
    </lineage>
</organism>
<evidence type="ECO:0008006" key="8">
    <source>
        <dbReference type="Google" id="ProtNLM"/>
    </source>
</evidence>
<feature type="transmembrane region" description="Helical" evidence="5">
    <location>
        <begin position="55"/>
        <end position="85"/>
    </location>
</feature>
<evidence type="ECO:0000256" key="1">
    <source>
        <dbReference type="ARBA" id="ARBA00004370"/>
    </source>
</evidence>
<sequence length="190" mass="21262">MPLRVKFVLTAQHQLAAILILSSAAIFVLVYVFSPMKTIYLRNPQTNKRFAVLVGYHWGIYTLFASVTFYTIFITDIVCVVILSINLSRSSRFRETSASGSSNYDSDGRRDTRVVKTVVLVAAVFVCCLTPHLLFSLIKVFIVEFSPKGRYRNEKQLFLMHGLACSQYSEIALQLPIKAVISGRGGIGRS</sequence>
<dbReference type="GO" id="GO:0004930">
    <property type="term" value="F:G protein-coupled receptor activity"/>
    <property type="evidence" value="ECO:0007669"/>
    <property type="project" value="InterPro"/>
</dbReference>
<evidence type="ECO:0000256" key="5">
    <source>
        <dbReference type="SAM" id="Phobius"/>
    </source>
</evidence>
<dbReference type="CDD" id="cd00637">
    <property type="entry name" value="7tm_classA_rhodopsin-like"/>
    <property type="match status" value="1"/>
</dbReference>
<accession>A0AAE0YFP0</accession>
<comment type="subcellular location">
    <subcellularLocation>
        <location evidence="1">Membrane</location>
    </subcellularLocation>
</comment>
<dbReference type="SUPFAM" id="SSF81321">
    <property type="entry name" value="Family A G protein-coupled receptor-like"/>
    <property type="match status" value="1"/>
</dbReference>
<keyword evidence="2 5" id="KW-0812">Transmembrane</keyword>
<evidence type="ECO:0000313" key="7">
    <source>
        <dbReference type="Proteomes" id="UP001283361"/>
    </source>
</evidence>
<dbReference type="EMBL" id="JAWDGP010006299">
    <property type="protein sequence ID" value="KAK3743642.1"/>
    <property type="molecule type" value="Genomic_DNA"/>
</dbReference>
<evidence type="ECO:0000313" key="6">
    <source>
        <dbReference type="EMBL" id="KAK3743642.1"/>
    </source>
</evidence>
<dbReference type="Proteomes" id="UP001283361">
    <property type="component" value="Unassembled WGS sequence"/>
</dbReference>
<name>A0AAE0YFP0_9GAST</name>
<comment type="caution">
    <text evidence="6">The sequence shown here is derived from an EMBL/GenBank/DDBJ whole genome shotgun (WGS) entry which is preliminary data.</text>
</comment>
<feature type="transmembrane region" description="Helical" evidence="5">
    <location>
        <begin position="118"/>
        <end position="142"/>
    </location>
</feature>
<proteinExistence type="predicted"/>
<feature type="transmembrane region" description="Helical" evidence="5">
    <location>
        <begin position="15"/>
        <end position="34"/>
    </location>
</feature>
<keyword evidence="4 5" id="KW-0472">Membrane</keyword>
<gene>
    <name evidence="6" type="ORF">RRG08_030764</name>
</gene>
<evidence type="ECO:0000256" key="4">
    <source>
        <dbReference type="ARBA" id="ARBA00023136"/>
    </source>
</evidence>
<protein>
    <recommendedName>
        <fullName evidence="8">G-protein coupled receptors family 1 profile domain-containing protein</fullName>
    </recommendedName>
</protein>